<sequence>MAIRFQDAYEIMWTNKCIGSSQPPINWTLEDFRNISMEQRLWGHWGHRQGKRIIDAELGSEMTCVMCALMAGVDV</sequence>
<keyword evidence="2" id="KW-1185">Reference proteome</keyword>
<dbReference type="AlphaFoldDB" id="A0AAE0YAA4"/>
<gene>
    <name evidence="1" type="ORF">RRG08_062194</name>
</gene>
<evidence type="ECO:0000313" key="2">
    <source>
        <dbReference type="Proteomes" id="UP001283361"/>
    </source>
</evidence>
<dbReference type="Proteomes" id="UP001283361">
    <property type="component" value="Unassembled WGS sequence"/>
</dbReference>
<protein>
    <submittedName>
        <fullName evidence="1">Uncharacterized protein</fullName>
    </submittedName>
</protein>
<dbReference type="EMBL" id="JAWDGP010006640">
    <property type="protein sequence ID" value="KAK3737567.1"/>
    <property type="molecule type" value="Genomic_DNA"/>
</dbReference>
<proteinExistence type="predicted"/>
<evidence type="ECO:0000313" key="1">
    <source>
        <dbReference type="EMBL" id="KAK3737567.1"/>
    </source>
</evidence>
<organism evidence="1 2">
    <name type="scientific">Elysia crispata</name>
    <name type="common">lettuce slug</name>
    <dbReference type="NCBI Taxonomy" id="231223"/>
    <lineage>
        <taxon>Eukaryota</taxon>
        <taxon>Metazoa</taxon>
        <taxon>Spiralia</taxon>
        <taxon>Lophotrochozoa</taxon>
        <taxon>Mollusca</taxon>
        <taxon>Gastropoda</taxon>
        <taxon>Heterobranchia</taxon>
        <taxon>Euthyneura</taxon>
        <taxon>Panpulmonata</taxon>
        <taxon>Sacoglossa</taxon>
        <taxon>Placobranchoidea</taxon>
        <taxon>Plakobranchidae</taxon>
        <taxon>Elysia</taxon>
    </lineage>
</organism>
<reference evidence="1" key="1">
    <citation type="journal article" date="2023" name="G3 (Bethesda)">
        <title>A reference genome for the long-term kleptoplast-retaining sea slug Elysia crispata morphotype clarki.</title>
        <authorList>
            <person name="Eastman K.E."/>
            <person name="Pendleton A.L."/>
            <person name="Shaikh M.A."/>
            <person name="Suttiyut T."/>
            <person name="Ogas R."/>
            <person name="Tomko P."/>
            <person name="Gavelis G."/>
            <person name="Widhalm J.R."/>
            <person name="Wisecaver J.H."/>
        </authorList>
    </citation>
    <scope>NUCLEOTIDE SEQUENCE</scope>
    <source>
        <strain evidence="1">ECLA1</strain>
    </source>
</reference>
<accession>A0AAE0YAA4</accession>
<comment type="caution">
    <text evidence="1">The sequence shown here is derived from an EMBL/GenBank/DDBJ whole genome shotgun (WGS) entry which is preliminary data.</text>
</comment>
<name>A0AAE0YAA4_9GAST</name>